<keyword evidence="7" id="KW-0548">Nucleotidyltransferase</keyword>
<keyword evidence="8" id="KW-0547">Nucleotide-binding</keyword>
<keyword evidence="11" id="KW-0693">Viral RNA replication</keyword>
<dbReference type="RefSeq" id="YP_010784558.1">
    <property type="nucleotide sequence ID" value="NC_075298.1"/>
</dbReference>
<dbReference type="KEGG" id="vg:80521783"/>
<evidence type="ECO:0000256" key="7">
    <source>
        <dbReference type="ARBA" id="ARBA00022695"/>
    </source>
</evidence>
<evidence type="ECO:0000256" key="2">
    <source>
        <dbReference type="ARBA" id="ARBA00012494"/>
    </source>
</evidence>
<dbReference type="GO" id="GO:0005524">
    <property type="term" value="F:ATP binding"/>
    <property type="evidence" value="ECO:0007669"/>
    <property type="project" value="UniProtKB-KW"/>
</dbReference>
<dbReference type="Proteomes" id="UP000274280">
    <property type="component" value="Segment"/>
</dbReference>
<evidence type="ECO:0000256" key="18">
    <source>
        <dbReference type="ARBA" id="ARBA00047332"/>
    </source>
</evidence>
<dbReference type="Pfam" id="PF14318">
    <property type="entry name" value="Mononeg_mRNAcap"/>
    <property type="match status" value="1"/>
</dbReference>
<evidence type="ECO:0000256" key="6">
    <source>
        <dbReference type="ARBA" id="ARBA00022691"/>
    </source>
</evidence>
<dbReference type="GeneID" id="80521783"/>
<dbReference type="EMBL" id="KT598228">
    <property type="protein sequence ID" value="ALM62228.1"/>
    <property type="molecule type" value="Genomic_RNA"/>
</dbReference>
<evidence type="ECO:0000256" key="12">
    <source>
        <dbReference type="ARBA" id="ARBA00023042"/>
    </source>
</evidence>
<evidence type="ECO:0000256" key="3">
    <source>
        <dbReference type="ARBA" id="ARBA00022484"/>
    </source>
</evidence>
<comment type="catalytic activity">
    <reaction evidence="18">
        <text>a 5'-end (5'-triphosphoguanosine)-adenylyl-adenylyl-cytidylyl-adenosine in mRNA + S-adenosyl-L-methionine = a 5'-end (5'-triphosphoguanosine)-(2'-O-methyladenylyl)-adenylyl-cytidylyl-adenosine in mRNA + S-adenosyl-L-homocysteine + H(+)</text>
        <dbReference type="Rhea" id="RHEA:65380"/>
        <dbReference type="Rhea" id="RHEA-COMP:16797"/>
        <dbReference type="Rhea" id="RHEA-COMP:16801"/>
        <dbReference type="ChEBI" id="CHEBI:15378"/>
        <dbReference type="ChEBI" id="CHEBI:57856"/>
        <dbReference type="ChEBI" id="CHEBI:59789"/>
        <dbReference type="ChEBI" id="CHEBI:156482"/>
        <dbReference type="ChEBI" id="CHEBI:156484"/>
    </reaction>
</comment>
<evidence type="ECO:0000256" key="5">
    <source>
        <dbReference type="ARBA" id="ARBA00022679"/>
    </source>
</evidence>
<dbReference type="InterPro" id="IPR014023">
    <property type="entry name" value="Mononeg_RNA_pol_cat"/>
</dbReference>
<feature type="coiled-coil region" evidence="21">
    <location>
        <begin position="1565"/>
        <end position="1592"/>
    </location>
</feature>
<evidence type="ECO:0000256" key="4">
    <source>
        <dbReference type="ARBA" id="ARBA00022664"/>
    </source>
</evidence>
<evidence type="ECO:0000256" key="14">
    <source>
        <dbReference type="ARBA" id="ARBA00024494"/>
    </source>
</evidence>
<keyword evidence="21" id="KW-0175">Coiled coil</keyword>
<keyword evidence="3 23" id="KW-0696">RNA-directed RNA polymerase</keyword>
<keyword evidence="13" id="KW-0511">Multifunctional enzyme</keyword>
<comment type="catalytic activity">
    <reaction evidence="19">
        <text>a 5'-end (5'-triphosphoguanosine)-adenylyl-adenylyl-cytidylyl-adenosine in mRNA + 2 S-adenosyl-L-methionine = a 5'-end (N(7)-methyl 5'-triphosphoguanosine)-(2'-O-methyladenylyl)-adenylyl-cytidylyl-adenosine in mRNA + 2 S-adenosyl-L-homocysteine + H(+)</text>
        <dbReference type="Rhea" id="RHEA:65376"/>
        <dbReference type="Rhea" id="RHEA-COMP:16797"/>
        <dbReference type="Rhea" id="RHEA-COMP:16798"/>
        <dbReference type="ChEBI" id="CHEBI:15378"/>
        <dbReference type="ChEBI" id="CHEBI:57856"/>
        <dbReference type="ChEBI" id="CHEBI:59789"/>
        <dbReference type="ChEBI" id="CHEBI:156483"/>
        <dbReference type="ChEBI" id="CHEBI:156484"/>
        <dbReference type="EC" id="2.1.1.375"/>
    </reaction>
</comment>
<comment type="subcellular location">
    <subcellularLocation>
        <location evidence="1">Virion</location>
    </subcellularLocation>
</comment>
<name>A0A0S1WF45_9MONO</name>
<evidence type="ECO:0000256" key="13">
    <source>
        <dbReference type="ARBA" id="ARBA00023268"/>
    </source>
</evidence>
<comment type="catalytic activity">
    <reaction evidence="20">
        <text>GTP + H2O = GDP + phosphate + H(+)</text>
        <dbReference type="Rhea" id="RHEA:19669"/>
        <dbReference type="ChEBI" id="CHEBI:15377"/>
        <dbReference type="ChEBI" id="CHEBI:15378"/>
        <dbReference type="ChEBI" id="CHEBI:37565"/>
        <dbReference type="ChEBI" id="CHEBI:43474"/>
        <dbReference type="ChEBI" id="CHEBI:58189"/>
    </reaction>
</comment>
<dbReference type="GO" id="GO:0003968">
    <property type="term" value="F:RNA-directed RNA polymerase activity"/>
    <property type="evidence" value="ECO:0007669"/>
    <property type="project" value="UniProtKB-KW"/>
</dbReference>
<dbReference type="Pfam" id="PF00946">
    <property type="entry name" value="Mononeg_RNA_pol"/>
    <property type="match status" value="1"/>
</dbReference>
<evidence type="ECO:0000313" key="23">
    <source>
        <dbReference type="EMBL" id="ALM62228.1"/>
    </source>
</evidence>
<evidence type="ECO:0000256" key="16">
    <source>
        <dbReference type="ARBA" id="ARBA00030436"/>
    </source>
</evidence>
<organism evidence="23 24">
    <name type="scientific">Soybean leaf-associated negative-stranded RNA virus 3</name>
    <dbReference type="NCBI Taxonomy" id="1719050"/>
    <lineage>
        <taxon>Viruses</taxon>
        <taxon>Riboviria</taxon>
        <taxon>Orthornavirae</taxon>
        <taxon>Negarnaviricota</taxon>
        <taxon>Haploviricotina</taxon>
        <taxon>Monjiviricetes</taxon>
        <taxon>Mononegavirales</taxon>
        <taxon>Mymonaviridae</taxon>
        <taxon>Botrytimonavirus</taxon>
        <taxon>Botrytimonavirus glycinis</taxon>
    </lineage>
</organism>
<dbReference type="InterPro" id="IPR026890">
    <property type="entry name" value="Mononeg_mRNAcap"/>
</dbReference>
<evidence type="ECO:0000256" key="19">
    <source>
        <dbReference type="ARBA" id="ARBA00047370"/>
    </source>
</evidence>
<keyword evidence="6" id="KW-0949">S-adenosyl-L-methionine</keyword>
<comment type="catalytic activity">
    <reaction evidence="14">
        <text>a 5'-end triphospho-adenylyl-adenylyl-cytidylyl-adenosine in mRNA + GDP + H(+) = a 5'-end (5'-triphosphoguanosine)-adenylyl-adenylyl-cytidylyl-adenosine in mRNA + diphosphate</text>
        <dbReference type="Rhea" id="RHEA:65436"/>
        <dbReference type="Rhea" id="RHEA-COMP:16797"/>
        <dbReference type="Rhea" id="RHEA-COMP:16799"/>
        <dbReference type="ChEBI" id="CHEBI:15378"/>
        <dbReference type="ChEBI" id="CHEBI:33019"/>
        <dbReference type="ChEBI" id="CHEBI:58189"/>
        <dbReference type="ChEBI" id="CHEBI:156484"/>
        <dbReference type="ChEBI" id="CHEBI:156503"/>
        <dbReference type="EC" id="2.7.7.88"/>
    </reaction>
</comment>
<accession>A0A0S1WF45</accession>
<sequence>GAIARPPDKNRQLTLRFVASTTMAFDDSFEDEFFANRIKTMDDILDSPILTTIRRDIYHYVSSMAPLARLAIRGCSQGGTFDREVVKREVLRRFFNNKVPRSLSHLVHSALELVLKEDLTKAPISLLDCDQRYEILSDLRLYNESFVEDMNNNLVRAKSIYDRAREGIRTQLQSKLTPLADPGLYDQRALPFYYQYAHADAILEKIIHSRQTQGLDNLSGSVKVRYSRGNALVEIITSGDIVVFRTAASNLITSWDDFLGIRAMSIYRRNCFLLLALDSTLPRQLLESFPAMLDWQEKCILLYGNRGFELMKATESIFKSRLMQINDGPEVGDAFSLMVMKQREKEKKLIRLRQTTSSSATPLVDALERLARSVKDSREAAELFGAFKYSGHPYIDPSLASQSSREHGTSPGKASFIETMKMRAEYCDMILRGYIIKHGRWPSMIFGTRPTTLESLFLKKITNFSTSDYPFTDWYDARFPKFQEFDYNVDFLDLMDDKSAGLDPQDAWKAWDSLKRENYKDSFIPDTRSKKLMIRILSMEKFDPEAICNEIRKMDLDTAELSMALYPKEREFKLEARLFVMLEFSVRVFLTLAEKNFKRLMKDYLPEQSMTKGRKGTMQYLESLSVGRRDETVDTCFIEIDLTRWNLLWRGDVVNPVSRVNDQIFGLPGAFSRGHKIFEKSTVVVRVPSETPKGVTAGSTPSQWPEGDFVWRNHVGGFEGIIQGQWTACTQAMIRLIMSTFDIISYRLLGQGDNQVLAVTYRRDDKIPKMRQALDVSSAITKELERRFGRINQIVKPEECLVSLTTVTYSKICFVNGVQIPTTLKHAATVAPVGTATIPALAQGLSAISSGARATADSFTDPSRAYLYFLILFRDYLARARKTLPSADVMRDLDWSDPMIDLACVIPSDLGGLPIQIPTDFLFGGCSDRLSASIAAMVSMAHTDPRVERYLGYLDSDLPWKEKPDPASLLEDPFGAPIRPAPGADVKIDTAIKAVVPSITKNLYVRQIMSVSSDSFETDLKKFLVSQRPFYPLLMADLVELSVSGVKRKIFTKFTGTRTIQQILRRRAPINYHREIVKSDHRRILRCFSMIQESEEKKLRSKFSTPVIFQRAESYRARWFPGEKEVLQGVTTIHPFEARTDPGLVHDTKDYLEFVTKCDWKTMMNQAGPHAGRWGDKTWEHRKVTGVEVIGRQKATLAAKRLLLMESQLAAGREMKACIRTILKQRTDVDGDTLEKQTSKIAGGVGAHRWDSTIEEKAFAWLGAISPTQHCSVQSDTMTTLSGGVKDYSFCFQEHIFFGMQLLRSNPEVFDKFLTLRLHYSIGEEHEIVNTPIEGNGWKTRQPPPNLSGNPLVCAGSILYQTLSEELPLQIAPLKTLPEECSEEMAERLMVHSFLDQIEHPVLSEALRDNKEAPSGLSIDVGSLVGAGLKALINAAGTACFMRAIEMVYSETIHMDRILFNVYVDRLSSVCAMPLARFANTPSVRKQHWVRSTGILIAPGRFGGRALQSRIAARIREIAAERLRDVFKFDKYKIVLSSYAERATPSKILGCYVAIALFQLNPSSMEEGRRLYRRHLNNLRRLEVERERVAEHIRILHDLSNDEFDDTAFFVKEILSGRVIRRTSIGLDDTKRFLRSGKVHETTRTALVRLPPVPHLEIGGVTTGTVREFDLSLPRLPQNRFLDAVRLIIRNTSWVAGSSSISRDSLRVFSLARKLIKQGPCIQVGVGNGAMARDLFAIGATHVVGVDLVSDLPQLSSLGSAYVPPELPTLERGQKWAWAASVFTDGGNWYDPRVSAQVLSLQPSVICVDIQPGVRPIWDDILPILASRQKLTVIFRRELTAAELSKFLSGCTATFRSTKVVRTSYNPNEYYFVCRTSGVSSPRFDDSPLTEPIPSLDPGFNLTNSYYYPSSFNQVRSSLWRGRSIPESKPAESIDYLLNYFRGQKPRDFKEITEDIALAAYSASELSRFNSLHLNDPELLIGMLAELAITPSPEFLHGVKIPSLRRSSLFTQFARIAPKLLSYTRDGWQFAL</sequence>
<evidence type="ECO:0000256" key="1">
    <source>
        <dbReference type="ARBA" id="ARBA00004328"/>
    </source>
</evidence>
<keyword evidence="10" id="KW-0946">Virion</keyword>
<protein>
    <recommendedName>
        <fullName evidence="2">RNA-directed RNA polymerase</fullName>
        <ecNumber evidence="2">2.7.7.48</ecNumber>
    </recommendedName>
    <alternativeName>
        <fullName evidence="17">Replicase</fullName>
    </alternativeName>
    <alternativeName>
        <fullName evidence="16">Transcriptase</fullName>
    </alternativeName>
</protein>
<comment type="catalytic activity">
    <reaction evidence="15">
        <text>a 5'-end (5'-triphosphoguanosine)-(2'-O-methyladenylyl)-adenylyl-cytidylyl-adenosine in mRNA + S-adenosyl-L-methionine = a 5'-end (N(7)-methyl 5'-triphosphoguanosine)-(2'-O-methyladenylyl)-adenylyl-cytidylyl-adenosine in mRNA + S-adenosyl-L-homocysteine</text>
        <dbReference type="Rhea" id="RHEA:65440"/>
        <dbReference type="Rhea" id="RHEA-COMP:16798"/>
        <dbReference type="Rhea" id="RHEA-COMP:16801"/>
        <dbReference type="ChEBI" id="CHEBI:57856"/>
        <dbReference type="ChEBI" id="CHEBI:59789"/>
        <dbReference type="ChEBI" id="CHEBI:156482"/>
        <dbReference type="ChEBI" id="CHEBI:156483"/>
    </reaction>
</comment>
<keyword evidence="9" id="KW-0067">ATP-binding</keyword>
<evidence type="ECO:0000256" key="20">
    <source>
        <dbReference type="ARBA" id="ARBA00048548"/>
    </source>
</evidence>
<evidence type="ECO:0000256" key="8">
    <source>
        <dbReference type="ARBA" id="ARBA00022741"/>
    </source>
</evidence>
<evidence type="ECO:0000256" key="15">
    <source>
        <dbReference type="ARBA" id="ARBA00024499"/>
    </source>
</evidence>
<dbReference type="EC" id="2.7.7.48" evidence="2"/>
<reference evidence="23 24" key="1">
    <citation type="journal article" date="2016" name="Virus Res.">
        <title>Novel mycoviruses discovered from metatranscriptomics survey of soybean phyllosphere phytobiomes.</title>
        <authorList>
            <person name="Marzano S.Y."/>
            <person name="Domier L.L."/>
        </authorList>
    </citation>
    <scope>NUCLEOTIDE SEQUENCE [LARGE SCALE GENOMIC DNA]</scope>
    <source>
        <strain evidence="23">SaNSRV1-1</strain>
    </source>
</reference>
<keyword evidence="24" id="KW-1185">Reference proteome</keyword>
<feature type="non-terminal residue" evidence="23">
    <location>
        <position position="1"/>
    </location>
</feature>
<evidence type="ECO:0000313" key="24">
    <source>
        <dbReference type="Proteomes" id="UP000274280"/>
    </source>
</evidence>
<proteinExistence type="predicted"/>
<evidence type="ECO:0000256" key="11">
    <source>
        <dbReference type="ARBA" id="ARBA00022953"/>
    </source>
</evidence>
<evidence type="ECO:0000256" key="17">
    <source>
        <dbReference type="ARBA" id="ARBA00031012"/>
    </source>
</evidence>
<keyword evidence="12" id="KW-0506">mRNA capping</keyword>
<evidence type="ECO:0000256" key="10">
    <source>
        <dbReference type="ARBA" id="ARBA00022844"/>
    </source>
</evidence>
<evidence type="ECO:0000256" key="9">
    <source>
        <dbReference type="ARBA" id="ARBA00022840"/>
    </source>
</evidence>
<keyword evidence="5" id="KW-0808">Transferase</keyword>
<dbReference type="GO" id="GO:0004482">
    <property type="term" value="F:mRNA 5'-cap (guanine-N7-)-methyltransferase activity"/>
    <property type="evidence" value="ECO:0007669"/>
    <property type="project" value="InterPro"/>
</dbReference>
<feature type="domain" description="RdRp catalytic" evidence="22">
    <location>
        <begin position="634"/>
        <end position="817"/>
    </location>
</feature>
<dbReference type="PROSITE" id="PS50526">
    <property type="entry name" value="RDRP_SSRNA_NEG_NONSEG"/>
    <property type="match status" value="1"/>
</dbReference>
<keyword evidence="4" id="KW-0507">mRNA processing</keyword>
<evidence type="ECO:0000256" key="21">
    <source>
        <dbReference type="SAM" id="Coils"/>
    </source>
</evidence>
<dbReference type="GO" id="GO:0044423">
    <property type="term" value="C:virion component"/>
    <property type="evidence" value="ECO:0007669"/>
    <property type="project" value="UniProtKB-KW"/>
</dbReference>
<evidence type="ECO:0000259" key="22">
    <source>
        <dbReference type="PROSITE" id="PS50526"/>
    </source>
</evidence>